<dbReference type="InterPro" id="IPR036388">
    <property type="entry name" value="WH-like_DNA-bd_sf"/>
</dbReference>
<dbReference type="Pfam" id="PF12802">
    <property type="entry name" value="MarR_2"/>
    <property type="match status" value="1"/>
</dbReference>
<protein>
    <recommendedName>
        <fullName evidence="1">HTH marR-type domain-containing protein</fullName>
    </recommendedName>
</protein>
<dbReference type="InterPro" id="IPR000835">
    <property type="entry name" value="HTH_MarR-typ"/>
</dbReference>
<dbReference type="GO" id="GO:0006950">
    <property type="term" value="P:response to stress"/>
    <property type="evidence" value="ECO:0007669"/>
    <property type="project" value="TreeGrafter"/>
</dbReference>
<organism evidence="2">
    <name type="scientific">Gordonia sp. MP11Mi</name>
    <dbReference type="NCBI Taxonomy" id="3022769"/>
    <lineage>
        <taxon>Bacteria</taxon>
        <taxon>Bacillati</taxon>
        <taxon>Actinomycetota</taxon>
        <taxon>Actinomycetes</taxon>
        <taxon>Mycobacteriales</taxon>
        <taxon>Gordoniaceae</taxon>
        <taxon>Gordonia</taxon>
    </lineage>
</organism>
<dbReference type="SMART" id="SM00347">
    <property type="entry name" value="HTH_MARR"/>
    <property type="match status" value="1"/>
</dbReference>
<dbReference type="SUPFAM" id="SSF46785">
    <property type="entry name" value="Winged helix' DNA-binding domain"/>
    <property type="match status" value="1"/>
</dbReference>
<accession>A0AA97CTC1</accession>
<evidence type="ECO:0000259" key="1">
    <source>
        <dbReference type="PROSITE" id="PS50995"/>
    </source>
</evidence>
<dbReference type="PANTHER" id="PTHR33164:SF99">
    <property type="entry name" value="MARR FAMILY REGULATORY PROTEIN"/>
    <property type="match status" value="1"/>
</dbReference>
<dbReference type="AlphaFoldDB" id="A0AA97CTC1"/>
<reference evidence="2" key="1">
    <citation type="submission" date="2023-06" db="EMBL/GenBank/DDBJ databases">
        <title>Gordonia sp. nov. and Pseudochrobactrum sp. nov., two species isolated from the burying beetle Nicrophorus vespilloides.</title>
        <authorList>
            <person name="Poehlein A."/>
            <person name="Guzman J."/>
            <person name="Daniel R."/>
            <person name="Vilcinskas A."/>
        </authorList>
    </citation>
    <scope>NUCLEOTIDE SEQUENCE</scope>
    <source>
        <strain evidence="2">MP11Mi</strain>
    </source>
</reference>
<proteinExistence type="predicted"/>
<dbReference type="InterPro" id="IPR036390">
    <property type="entry name" value="WH_DNA-bd_sf"/>
</dbReference>
<gene>
    <name evidence="2" type="ORF">MP11Mi_04870</name>
</gene>
<dbReference type="InterPro" id="IPR039422">
    <property type="entry name" value="MarR/SlyA-like"/>
</dbReference>
<sequence length="163" mass="18019">MTADDDRRPAAWRLFIENSVRVQTAVDERLRASNDMTLSDYHVLLLLSEAPEHQMRMRSLADRMVFSASRLTYQIGALGKRGWVCREPVPGDGRGAFACLTDAGFDAFSAAARQHSRDVDELFFAGLTPDDGSALETVLTRLAAHLDSTHLDTPTSIPSEEQP</sequence>
<evidence type="ECO:0000313" key="2">
    <source>
        <dbReference type="EMBL" id="WOC11419.1"/>
    </source>
</evidence>
<dbReference type="PANTHER" id="PTHR33164">
    <property type="entry name" value="TRANSCRIPTIONAL REGULATOR, MARR FAMILY"/>
    <property type="match status" value="1"/>
</dbReference>
<dbReference type="GO" id="GO:0003700">
    <property type="term" value="F:DNA-binding transcription factor activity"/>
    <property type="evidence" value="ECO:0007669"/>
    <property type="project" value="InterPro"/>
</dbReference>
<dbReference type="EMBL" id="CP128986">
    <property type="protein sequence ID" value="WOC11419.1"/>
    <property type="molecule type" value="Genomic_DNA"/>
</dbReference>
<name>A0AA97CTC1_9ACTN</name>
<dbReference type="Gene3D" id="1.10.10.10">
    <property type="entry name" value="Winged helix-like DNA-binding domain superfamily/Winged helix DNA-binding domain"/>
    <property type="match status" value="1"/>
</dbReference>
<dbReference type="PROSITE" id="PS50995">
    <property type="entry name" value="HTH_MARR_2"/>
    <property type="match status" value="1"/>
</dbReference>
<dbReference type="RefSeq" id="WP_420040735.1">
    <property type="nucleotide sequence ID" value="NZ_CP128986.1"/>
</dbReference>
<feature type="domain" description="HTH marR-type" evidence="1">
    <location>
        <begin position="1"/>
        <end position="144"/>
    </location>
</feature>